<gene>
    <name evidence="5" type="ORF">JXQ802_LOCUS29178</name>
    <name evidence="4" type="ORF">PYM288_LOCUS8104</name>
</gene>
<keyword evidence="1" id="KW-0433">Leucine-rich repeat</keyword>
<reference evidence="4" key="1">
    <citation type="submission" date="2021-02" db="EMBL/GenBank/DDBJ databases">
        <authorList>
            <person name="Nowell W R."/>
        </authorList>
    </citation>
    <scope>NUCLEOTIDE SEQUENCE</scope>
</reference>
<dbReference type="Gene3D" id="3.80.10.10">
    <property type="entry name" value="Ribonuclease Inhibitor"/>
    <property type="match status" value="2"/>
</dbReference>
<dbReference type="InterPro" id="IPR050328">
    <property type="entry name" value="Dev_Immune_Receptor"/>
</dbReference>
<dbReference type="EMBL" id="CAJNOL010001131">
    <property type="protein sequence ID" value="CAF1294618.1"/>
    <property type="molecule type" value="Genomic_DNA"/>
</dbReference>
<keyword evidence="2" id="KW-0732">Signal</keyword>
<dbReference type="Proteomes" id="UP000663870">
    <property type="component" value="Unassembled WGS sequence"/>
</dbReference>
<accession>A0A813XLF0</accession>
<dbReference type="PANTHER" id="PTHR24373">
    <property type="entry name" value="SLIT RELATED LEUCINE-RICH REPEAT NEURONAL PROTEIN"/>
    <property type="match status" value="1"/>
</dbReference>
<evidence type="ECO:0000256" key="3">
    <source>
        <dbReference type="ARBA" id="ARBA00022737"/>
    </source>
</evidence>
<dbReference type="PANTHER" id="PTHR24373:SF370">
    <property type="entry name" value="FISH-LIPS, ISOFORM E"/>
    <property type="match status" value="1"/>
</dbReference>
<evidence type="ECO:0000313" key="6">
    <source>
        <dbReference type="Proteomes" id="UP000663854"/>
    </source>
</evidence>
<evidence type="ECO:0008006" key="8">
    <source>
        <dbReference type="Google" id="ProtNLM"/>
    </source>
</evidence>
<name>A0A813XLF0_9BILA</name>
<dbReference type="InterPro" id="IPR001611">
    <property type="entry name" value="Leu-rich_rpt"/>
</dbReference>
<evidence type="ECO:0000313" key="4">
    <source>
        <dbReference type="EMBL" id="CAF0872241.1"/>
    </source>
</evidence>
<proteinExistence type="predicted"/>
<sequence>MFIFYLSIIHVTLSQDFIAPLIFSDCKHLILPSLCQCYHSGDQSQLRCYNIQLKFIPKLPNNMHWYALDFSLNNIRSVDSYVFSDIYVEKLNLKSNYLQTIDITAFDQIKNLKQLFLDHNQLKEFNPKALISPGVSLEIFDISHNPLEHLDLGEIFTHLSVLKEFYAVSCQLTNSSLFTLLKLTRHHYHIKIIDLSYNNLTSLCDNLFNNFYNLLELRLNNNNIHLIDNYFIRSLNYIRILNLAFNSIEHVPNLFSSSLENLNLSSNNIRYLNDYFASNLRSIRLIDFDSNKYLNSISSRSFCFINILTLQKLSFRFNNIFLLNIFYELLCNLLENNKNQSILDLNHNSNLKCNCMLIQFEKYLINYFDLTCTQQGQDIYFISKLTNLFSNCTKDFCITQKKEHLCEWTNAEKLILEGTCQVQLIGKENSTKNESKLITTTTTINSNLSETIVDNTTKFYNISQKSFALSIKRIDYTWFFVFLFLLYI</sequence>
<dbReference type="InterPro" id="IPR032675">
    <property type="entry name" value="LRR_dom_sf"/>
</dbReference>
<dbReference type="InterPro" id="IPR003591">
    <property type="entry name" value="Leu-rich_rpt_typical-subtyp"/>
</dbReference>
<evidence type="ECO:0000256" key="2">
    <source>
        <dbReference type="ARBA" id="ARBA00022729"/>
    </source>
</evidence>
<comment type="caution">
    <text evidence="4">The sequence shown here is derived from an EMBL/GenBank/DDBJ whole genome shotgun (WGS) entry which is preliminary data.</text>
</comment>
<evidence type="ECO:0000256" key="1">
    <source>
        <dbReference type="ARBA" id="ARBA00022614"/>
    </source>
</evidence>
<keyword evidence="7" id="KW-1185">Reference proteome</keyword>
<protein>
    <recommendedName>
        <fullName evidence="8">Chaoptin</fullName>
    </recommendedName>
</protein>
<evidence type="ECO:0000313" key="7">
    <source>
        <dbReference type="Proteomes" id="UP000663870"/>
    </source>
</evidence>
<dbReference type="Pfam" id="PF13855">
    <property type="entry name" value="LRR_8"/>
    <property type="match status" value="2"/>
</dbReference>
<dbReference type="EMBL" id="CAJNOH010000105">
    <property type="protein sequence ID" value="CAF0872241.1"/>
    <property type="molecule type" value="Genomic_DNA"/>
</dbReference>
<keyword evidence="3" id="KW-0677">Repeat</keyword>
<organism evidence="4 6">
    <name type="scientific">Rotaria sordida</name>
    <dbReference type="NCBI Taxonomy" id="392033"/>
    <lineage>
        <taxon>Eukaryota</taxon>
        <taxon>Metazoa</taxon>
        <taxon>Spiralia</taxon>
        <taxon>Gnathifera</taxon>
        <taxon>Rotifera</taxon>
        <taxon>Eurotatoria</taxon>
        <taxon>Bdelloidea</taxon>
        <taxon>Philodinida</taxon>
        <taxon>Philodinidae</taxon>
        <taxon>Rotaria</taxon>
    </lineage>
</organism>
<dbReference type="SMART" id="SM00369">
    <property type="entry name" value="LRR_TYP"/>
    <property type="match status" value="6"/>
</dbReference>
<dbReference type="PROSITE" id="PS51450">
    <property type="entry name" value="LRR"/>
    <property type="match status" value="1"/>
</dbReference>
<dbReference type="SUPFAM" id="SSF52058">
    <property type="entry name" value="L domain-like"/>
    <property type="match status" value="1"/>
</dbReference>
<dbReference type="AlphaFoldDB" id="A0A813XLF0"/>
<dbReference type="GO" id="GO:0031012">
    <property type="term" value="C:extracellular matrix"/>
    <property type="evidence" value="ECO:0007669"/>
    <property type="project" value="TreeGrafter"/>
</dbReference>
<dbReference type="GO" id="GO:0005615">
    <property type="term" value="C:extracellular space"/>
    <property type="evidence" value="ECO:0007669"/>
    <property type="project" value="TreeGrafter"/>
</dbReference>
<evidence type="ECO:0000313" key="5">
    <source>
        <dbReference type="EMBL" id="CAF1294618.1"/>
    </source>
</evidence>
<dbReference type="Proteomes" id="UP000663854">
    <property type="component" value="Unassembled WGS sequence"/>
</dbReference>